<organism evidence="6 7">
    <name type="scientific">Letharia lupina</name>
    <dbReference type="NCBI Taxonomy" id="560253"/>
    <lineage>
        <taxon>Eukaryota</taxon>
        <taxon>Fungi</taxon>
        <taxon>Dikarya</taxon>
        <taxon>Ascomycota</taxon>
        <taxon>Pezizomycotina</taxon>
        <taxon>Lecanoromycetes</taxon>
        <taxon>OSLEUM clade</taxon>
        <taxon>Lecanoromycetidae</taxon>
        <taxon>Lecanorales</taxon>
        <taxon>Lecanorineae</taxon>
        <taxon>Parmeliaceae</taxon>
        <taxon>Letharia</taxon>
    </lineage>
</organism>
<gene>
    <name evidence="6" type="ORF">HO133_000234</name>
</gene>
<keyword evidence="2" id="KW-0479">Metal-binding</keyword>
<dbReference type="GO" id="GO:0016846">
    <property type="term" value="F:carbon-sulfur lyase activity"/>
    <property type="evidence" value="ECO:0007669"/>
    <property type="project" value="InterPro"/>
</dbReference>
<name>A0A8H6CH55_9LECA</name>
<evidence type="ECO:0000256" key="1">
    <source>
        <dbReference type="ARBA" id="ARBA00005495"/>
    </source>
</evidence>
<evidence type="ECO:0000256" key="2">
    <source>
        <dbReference type="ARBA" id="ARBA00022723"/>
    </source>
</evidence>
<feature type="domain" description="CENP-V/GFA" evidence="5">
    <location>
        <begin position="4"/>
        <end position="120"/>
    </location>
</feature>
<dbReference type="GO" id="GO:0046872">
    <property type="term" value="F:metal ion binding"/>
    <property type="evidence" value="ECO:0007669"/>
    <property type="project" value="UniProtKB-KW"/>
</dbReference>
<dbReference type="GeneID" id="59328653"/>
<keyword evidence="4" id="KW-0456">Lyase</keyword>
<evidence type="ECO:0000313" key="7">
    <source>
        <dbReference type="Proteomes" id="UP000593566"/>
    </source>
</evidence>
<dbReference type="RefSeq" id="XP_037152609.1">
    <property type="nucleotide sequence ID" value="XM_037291174.1"/>
</dbReference>
<dbReference type="InterPro" id="IPR006913">
    <property type="entry name" value="CENP-V/GFA"/>
</dbReference>
<dbReference type="SUPFAM" id="SSF51316">
    <property type="entry name" value="Mss4-like"/>
    <property type="match status" value="1"/>
</dbReference>
<sequence>MPIYKGGCYCGEVKYTIDVSPDDARTSLCHCKNCKKFFGTAFGLTTKVPVSSFSYTSESKKPTIHEADNGSGTTLHREFCPTCGSGILEVGAAAMKDFRYIMTGTLDHPGDLPPKGEFWCKRREKWMPEVPGIFHKQEIKD</sequence>
<dbReference type="Pfam" id="PF04828">
    <property type="entry name" value="GFA"/>
    <property type="match status" value="1"/>
</dbReference>
<evidence type="ECO:0000256" key="4">
    <source>
        <dbReference type="ARBA" id="ARBA00023239"/>
    </source>
</evidence>
<keyword evidence="7" id="KW-1185">Reference proteome</keyword>
<dbReference type="EMBL" id="JACCJB010000010">
    <property type="protein sequence ID" value="KAF6223392.1"/>
    <property type="molecule type" value="Genomic_DNA"/>
</dbReference>
<dbReference type="AlphaFoldDB" id="A0A8H6CH55"/>
<dbReference type="PANTHER" id="PTHR33337:SF40">
    <property type="entry name" value="CENP-V_GFA DOMAIN-CONTAINING PROTEIN-RELATED"/>
    <property type="match status" value="1"/>
</dbReference>
<comment type="similarity">
    <text evidence="1">Belongs to the Gfa family.</text>
</comment>
<reference evidence="6 7" key="1">
    <citation type="journal article" date="2020" name="Genomics">
        <title>Complete, high-quality genomes from long-read metagenomic sequencing of two wolf lichen thalli reveals enigmatic genome architecture.</title>
        <authorList>
            <person name="McKenzie S.K."/>
            <person name="Walston R.F."/>
            <person name="Allen J.L."/>
        </authorList>
    </citation>
    <scope>NUCLEOTIDE SEQUENCE [LARGE SCALE GENOMIC DNA]</scope>
    <source>
        <strain evidence="6">WasteWater1</strain>
    </source>
</reference>
<proteinExistence type="inferred from homology"/>
<keyword evidence="3" id="KW-0862">Zinc</keyword>
<dbReference type="Gene3D" id="3.90.1590.10">
    <property type="entry name" value="glutathione-dependent formaldehyde- activating enzyme (gfa)"/>
    <property type="match status" value="1"/>
</dbReference>
<dbReference type="PROSITE" id="PS51891">
    <property type="entry name" value="CENP_V_GFA"/>
    <property type="match status" value="1"/>
</dbReference>
<dbReference type="InterPro" id="IPR011057">
    <property type="entry name" value="Mss4-like_sf"/>
</dbReference>
<accession>A0A8H6CH55</accession>
<evidence type="ECO:0000313" key="6">
    <source>
        <dbReference type="EMBL" id="KAF6223392.1"/>
    </source>
</evidence>
<protein>
    <recommendedName>
        <fullName evidence="5">CENP-V/GFA domain-containing protein</fullName>
    </recommendedName>
</protein>
<dbReference type="PANTHER" id="PTHR33337">
    <property type="entry name" value="GFA DOMAIN-CONTAINING PROTEIN"/>
    <property type="match status" value="1"/>
</dbReference>
<comment type="caution">
    <text evidence="6">The sequence shown here is derived from an EMBL/GenBank/DDBJ whole genome shotgun (WGS) entry which is preliminary data.</text>
</comment>
<dbReference type="Proteomes" id="UP000593566">
    <property type="component" value="Unassembled WGS sequence"/>
</dbReference>
<evidence type="ECO:0000256" key="3">
    <source>
        <dbReference type="ARBA" id="ARBA00022833"/>
    </source>
</evidence>
<evidence type="ECO:0000259" key="5">
    <source>
        <dbReference type="PROSITE" id="PS51891"/>
    </source>
</evidence>